<evidence type="ECO:0000256" key="5">
    <source>
        <dbReference type="SAM" id="SignalP"/>
    </source>
</evidence>
<gene>
    <name evidence="7" type="ORF">HELGO_WM9771</name>
</gene>
<dbReference type="PROSITE" id="PS51007">
    <property type="entry name" value="CYTC"/>
    <property type="match status" value="1"/>
</dbReference>
<dbReference type="AlphaFoldDB" id="A0A6S6S515"/>
<dbReference type="SUPFAM" id="SSF46626">
    <property type="entry name" value="Cytochrome c"/>
    <property type="match status" value="1"/>
</dbReference>
<dbReference type="PANTHER" id="PTHR30600:SF4">
    <property type="entry name" value="CYTOCHROME C DOMAIN-CONTAINING PROTEIN"/>
    <property type="match status" value="1"/>
</dbReference>
<evidence type="ECO:0000256" key="3">
    <source>
        <dbReference type="ARBA" id="ARBA00023004"/>
    </source>
</evidence>
<feature type="domain" description="Cytochrome c" evidence="6">
    <location>
        <begin position="339"/>
        <end position="463"/>
    </location>
</feature>
<dbReference type="GO" id="GO:0020037">
    <property type="term" value="F:heme binding"/>
    <property type="evidence" value="ECO:0007669"/>
    <property type="project" value="InterPro"/>
</dbReference>
<dbReference type="InterPro" id="IPR010538">
    <property type="entry name" value="DHOR"/>
</dbReference>
<dbReference type="InterPro" id="IPR036909">
    <property type="entry name" value="Cyt_c-like_dom_sf"/>
</dbReference>
<feature type="chain" id="PRO_5027857485" evidence="5">
    <location>
        <begin position="26"/>
        <end position="463"/>
    </location>
</feature>
<dbReference type="PIRSF" id="PIRSF028099">
    <property type="entry name" value="DUF1111"/>
    <property type="match status" value="1"/>
</dbReference>
<feature type="signal peptide" evidence="5">
    <location>
        <begin position="1"/>
        <end position="25"/>
    </location>
</feature>
<keyword evidence="2 4" id="KW-0479">Metal-binding</keyword>
<evidence type="ECO:0000256" key="4">
    <source>
        <dbReference type="PROSITE-ProRule" id="PRU00433"/>
    </source>
</evidence>
<organism evidence="7">
    <name type="scientific">uncultured Sulfurovum sp</name>
    <dbReference type="NCBI Taxonomy" id="269237"/>
    <lineage>
        <taxon>Bacteria</taxon>
        <taxon>Pseudomonadati</taxon>
        <taxon>Campylobacterota</taxon>
        <taxon>Epsilonproteobacteria</taxon>
        <taxon>Campylobacterales</taxon>
        <taxon>Sulfurovaceae</taxon>
        <taxon>Sulfurovum</taxon>
        <taxon>environmental samples</taxon>
    </lineage>
</organism>
<evidence type="ECO:0000259" key="6">
    <source>
        <dbReference type="PROSITE" id="PS51007"/>
    </source>
</evidence>
<dbReference type="PANTHER" id="PTHR30600">
    <property type="entry name" value="CYTOCHROME C PEROXIDASE-RELATED"/>
    <property type="match status" value="1"/>
</dbReference>
<dbReference type="GO" id="GO:0046872">
    <property type="term" value="F:metal ion binding"/>
    <property type="evidence" value="ECO:0007669"/>
    <property type="project" value="UniProtKB-KW"/>
</dbReference>
<dbReference type="InterPro" id="IPR051395">
    <property type="entry name" value="Cytochrome_c_Peroxidase/MauG"/>
</dbReference>
<dbReference type="PROSITE" id="PS51257">
    <property type="entry name" value="PROKAR_LIPOPROTEIN"/>
    <property type="match status" value="1"/>
</dbReference>
<keyword evidence="5" id="KW-0732">Signal</keyword>
<dbReference type="Pfam" id="PF06537">
    <property type="entry name" value="DHOR"/>
    <property type="match status" value="1"/>
</dbReference>
<proteinExistence type="predicted"/>
<dbReference type="EMBL" id="CACVAX010000001">
    <property type="protein sequence ID" value="CAA6800589.1"/>
    <property type="molecule type" value="Genomic_DNA"/>
</dbReference>
<evidence type="ECO:0000256" key="2">
    <source>
        <dbReference type="ARBA" id="ARBA00022723"/>
    </source>
</evidence>
<dbReference type="Gene3D" id="1.10.760.10">
    <property type="entry name" value="Cytochrome c-like domain"/>
    <property type="match status" value="1"/>
</dbReference>
<dbReference type="GO" id="GO:0004130">
    <property type="term" value="F:cytochrome-c peroxidase activity"/>
    <property type="evidence" value="ECO:0007669"/>
    <property type="project" value="TreeGrafter"/>
</dbReference>
<name>A0A6S6S515_9BACT</name>
<protein>
    <submittedName>
        <fullName evidence="7">Thiol oxidoreductase</fullName>
    </submittedName>
</protein>
<reference evidence="7" key="1">
    <citation type="submission" date="2020-01" db="EMBL/GenBank/DDBJ databases">
        <authorList>
            <person name="Meier V. D."/>
            <person name="Meier V D."/>
        </authorList>
    </citation>
    <scope>NUCLEOTIDE SEQUENCE</scope>
    <source>
        <strain evidence="7">HLG_WM_MAG_04</strain>
    </source>
</reference>
<keyword evidence="3 4" id="KW-0408">Iron</keyword>
<evidence type="ECO:0000256" key="1">
    <source>
        <dbReference type="ARBA" id="ARBA00022617"/>
    </source>
</evidence>
<accession>A0A6S6S515</accession>
<dbReference type="GO" id="GO:0009055">
    <property type="term" value="F:electron transfer activity"/>
    <property type="evidence" value="ECO:0007669"/>
    <property type="project" value="InterPro"/>
</dbReference>
<keyword evidence="1 4" id="KW-0349">Heme</keyword>
<evidence type="ECO:0000313" key="7">
    <source>
        <dbReference type="EMBL" id="CAA6800589.1"/>
    </source>
</evidence>
<dbReference type="InterPro" id="IPR009056">
    <property type="entry name" value="Cyt_c-like_dom"/>
</dbReference>
<sequence length="463" mass="51022">MKNFTLALCSLLILTACSDSPSEHAEQKSSQTSANLFTTDSSKNAFSKAITPLTHEEEDLFILGKSFFSIPWVESPASTTARDGLGPLFSANTCKHCHPRNGAGVALTQEGEMSRSLLLRLSHKTSDNQMLLNKNGFEADSTYGSQLSRNGNHNVLAEGTPNVRYQEIKGHYADGEAFTLRQPSYEIKALNYGALDTQTIIAPRIGSALVGLGLLEKIAENDILKHEDIDDKNQDGISGKANYAFDPETNTTKLGRFTWKASATSVKHQSAAAAHNDMGLSNPLFPRHNCTEKQTDCLKEAQSEEQTFDLPKQRLDAIAFYLSHLAVPKAREVAEENKEAYEEGKSLFTALNCISCHVSEHTTPEGITIAPYSDLLLHDMGELLADGRSEFLANGKEWRTTPLWGIGLYQKVSGEANYLHDGRARTIQEAILWHGGEALKSKEAFRKLSKKQRASLLMFLETI</sequence>